<evidence type="ECO:0000256" key="5">
    <source>
        <dbReference type="ARBA" id="ARBA00022475"/>
    </source>
</evidence>
<dbReference type="OrthoDB" id="7025807at2"/>
<evidence type="ECO:0000256" key="11">
    <source>
        <dbReference type="ARBA" id="ARBA00023136"/>
    </source>
</evidence>
<comment type="similarity">
    <text evidence="3">Belongs to the lipase chaperone family.</text>
</comment>
<evidence type="ECO:0000256" key="10">
    <source>
        <dbReference type="ARBA" id="ARBA00023098"/>
    </source>
</evidence>
<comment type="caution">
    <text evidence="17">The sequence shown here is derived from an EMBL/GenBank/DDBJ whole genome shotgun (WGS) entry which is preliminary data.</text>
</comment>
<dbReference type="RefSeq" id="WP_052056221.1">
    <property type="nucleotide sequence ID" value="NZ_JQED01000005.1"/>
</dbReference>
<feature type="transmembrane region" description="Helical" evidence="16">
    <location>
        <begin position="6"/>
        <end position="26"/>
    </location>
</feature>
<keyword evidence="12" id="KW-0143">Chaperone</keyword>
<dbReference type="GO" id="GO:0005886">
    <property type="term" value="C:plasma membrane"/>
    <property type="evidence" value="ECO:0007669"/>
    <property type="project" value="UniProtKB-SubCell"/>
</dbReference>
<dbReference type="GO" id="GO:0006457">
    <property type="term" value="P:protein folding"/>
    <property type="evidence" value="ECO:0007669"/>
    <property type="project" value="InterPro"/>
</dbReference>
<evidence type="ECO:0000313" key="18">
    <source>
        <dbReference type="Proteomes" id="UP000029843"/>
    </source>
</evidence>
<evidence type="ECO:0000256" key="15">
    <source>
        <dbReference type="ARBA" id="ARBA00033028"/>
    </source>
</evidence>
<evidence type="ECO:0000256" key="4">
    <source>
        <dbReference type="ARBA" id="ARBA00019692"/>
    </source>
</evidence>
<keyword evidence="10" id="KW-0443">Lipid metabolism</keyword>
<keyword evidence="9 16" id="KW-1133">Transmembrane helix</keyword>
<evidence type="ECO:0000256" key="8">
    <source>
        <dbReference type="ARBA" id="ARBA00022963"/>
    </source>
</evidence>
<evidence type="ECO:0000256" key="12">
    <source>
        <dbReference type="ARBA" id="ARBA00023186"/>
    </source>
</evidence>
<evidence type="ECO:0000313" key="17">
    <source>
        <dbReference type="EMBL" id="KGJ94399.1"/>
    </source>
</evidence>
<gene>
    <name evidence="17" type="ORF">ND2E_1588</name>
</gene>
<keyword evidence="5" id="KW-1003">Cell membrane</keyword>
<dbReference type="InterPro" id="IPR004961">
    <property type="entry name" value="Lipase_chaperone"/>
</dbReference>
<evidence type="ECO:0000256" key="2">
    <source>
        <dbReference type="ARBA" id="ARBA00004383"/>
    </source>
</evidence>
<dbReference type="Proteomes" id="UP000029843">
    <property type="component" value="Unassembled WGS sequence"/>
</dbReference>
<evidence type="ECO:0000256" key="9">
    <source>
        <dbReference type="ARBA" id="ARBA00022989"/>
    </source>
</evidence>
<dbReference type="SUPFAM" id="SSF158855">
    <property type="entry name" value="Lipase chaperone-like"/>
    <property type="match status" value="1"/>
</dbReference>
<evidence type="ECO:0000256" key="7">
    <source>
        <dbReference type="ARBA" id="ARBA00022692"/>
    </source>
</evidence>
<evidence type="ECO:0000256" key="6">
    <source>
        <dbReference type="ARBA" id="ARBA00022519"/>
    </source>
</evidence>
<dbReference type="PATRIC" id="fig|28229.4.peg.592"/>
<sequence length="351" mass="40495">MNLNILNVSFVFISLTMFAIALFSMFESDINTEQQQQTAILNGQSATNTPLTPELITELVLSSTDKEVPAEYVIKLPTSLRDTPMPEHLEMNVDGNLIINKKILHLFEFYLSAIGEESLDLIISRIKNNLKAQLTTQGLEEALHILEGYLQYRNAITALKQDYNQTIGINDYSFEHVINVRNELIDARWRFFSEEVIAAFFAQEDAYENYMFGIAAITKDNSLSEEQKGNAISLLNTQTPRWLIEQQTKANQLNTYRQQHNELITQGATDNDLRRLREQTFNSEVSDRLSTLDSQRYRWQQRLNEYRTELATILAVEPDSQAQQLLVDELRSQHFTEQEVRRVNALDSSYL</sequence>
<evidence type="ECO:0000256" key="16">
    <source>
        <dbReference type="SAM" id="Phobius"/>
    </source>
</evidence>
<comment type="subcellular location">
    <subcellularLocation>
        <location evidence="2">Cell inner membrane</location>
        <topology evidence="2">Single-pass membrane protein</topology>
        <orientation evidence="2">Periplasmic side</orientation>
    </subcellularLocation>
</comment>
<evidence type="ECO:0000256" key="3">
    <source>
        <dbReference type="ARBA" id="ARBA00010358"/>
    </source>
</evidence>
<keyword evidence="11 16" id="KW-0472">Membrane</keyword>
<dbReference type="GO" id="GO:0051082">
    <property type="term" value="F:unfolded protein binding"/>
    <property type="evidence" value="ECO:0007669"/>
    <property type="project" value="InterPro"/>
</dbReference>
<organism evidence="17 18">
    <name type="scientific">Colwellia psychrerythraea</name>
    <name type="common">Vibrio psychroerythus</name>
    <dbReference type="NCBI Taxonomy" id="28229"/>
    <lineage>
        <taxon>Bacteria</taxon>
        <taxon>Pseudomonadati</taxon>
        <taxon>Pseudomonadota</taxon>
        <taxon>Gammaproteobacteria</taxon>
        <taxon>Alteromonadales</taxon>
        <taxon>Colwelliaceae</taxon>
        <taxon>Colwellia</taxon>
    </lineage>
</organism>
<comment type="function">
    <text evidence="1">May be involved in the folding of the extracellular lipase during its passage through the periplasm.</text>
</comment>
<evidence type="ECO:0000256" key="13">
    <source>
        <dbReference type="ARBA" id="ARBA00030948"/>
    </source>
</evidence>
<protein>
    <recommendedName>
        <fullName evidence="4">Lipase chaperone</fullName>
    </recommendedName>
    <alternativeName>
        <fullName evidence="15">Lipase foldase</fullName>
    </alternativeName>
    <alternativeName>
        <fullName evidence="13">Lipase helper protein</fullName>
    </alternativeName>
    <alternativeName>
        <fullName evidence="14">Lipase modulator</fullName>
    </alternativeName>
</protein>
<dbReference type="Pfam" id="PF03280">
    <property type="entry name" value="Lipase_chap"/>
    <property type="match status" value="1"/>
</dbReference>
<dbReference type="EMBL" id="JQED01000005">
    <property type="protein sequence ID" value="KGJ94399.1"/>
    <property type="molecule type" value="Genomic_DNA"/>
</dbReference>
<proteinExistence type="inferred from homology"/>
<evidence type="ECO:0000256" key="14">
    <source>
        <dbReference type="ARBA" id="ARBA00031542"/>
    </source>
</evidence>
<accession>A0A099KUF0</accession>
<dbReference type="AlphaFoldDB" id="A0A099KUF0"/>
<name>A0A099KUF0_COLPS</name>
<keyword evidence="6" id="KW-0997">Cell inner membrane</keyword>
<reference evidence="17 18" key="1">
    <citation type="submission" date="2014-08" db="EMBL/GenBank/DDBJ databases">
        <title>Genomic and Phenotypic Diversity of Colwellia psychrerythraea strains from Disparate Marine Basins.</title>
        <authorList>
            <person name="Techtmann S.M."/>
            <person name="Stelling S.C."/>
            <person name="Utturkar S.M."/>
            <person name="Alshibli N."/>
            <person name="Harris A."/>
            <person name="Brown S.D."/>
            <person name="Hazen T.C."/>
        </authorList>
    </citation>
    <scope>NUCLEOTIDE SEQUENCE [LARGE SCALE GENOMIC DNA]</scope>
    <source>
        <strain evidence="17 18">ND2E</strain>
    </source>
</reference>
<keyword evidence="8" id="KW-0442">Lipid degradation</keyword>
<evidence type="ECO:0000256" key="1">
    <source>
        <dbReference type="ARBA" id="ARBA00003280"/>
    </source>
</evidence>
<keyword evidence="7 16" id="KW-0812">Transmembrane</keyword>
<dbReference type="GO" id="GO:0016042">
    <property type="term" value="P:lipid catabolic process"/>
    <property type="evidence" value="ECO:0007669"/>
    <property type="project" value="UniProtKB-KW"/>
</dbReference>